<sequence>MQYFFLNNKEKKKCKLFKLIIENEGIEMRRIKDTLEMSSTSVRRCIHEINSELDEIFPQSNISILFLGMGYSLSPSNIQNSIILEYLKLFYIKQSNEFIILNALLSKRYVSINQLSFQINISTSHLYKYIKNIRTFLGYFKLDISFSSKEATNSCLIGTKINKLYFLNIYYWDIDRNIEWPYFTIDNFSFYENPFLSPFQKKRIQQILAVSKHPTVKNNQYESDSDFKDICNIFRQFHFNAVNLEQNFPYNDSMTDLECIFIRLFIPEFDSDLIKVHIAQSASVLSHNEIVSLSTTFLNCLFEEYQVKPSKAKYSVCFYYSLVMHIFLKYVNVDFFNTLESFPRLRDLSNKDLSFIRLEADLLLFYEELTNRNKQYQLQVSKANTLYMVNFCYSILDYCIDTKKIYIYVELTQNIFSTQMVKKNLIAIFGRENIELIDSQKLADIIIIDFFQEEMDSKKVYYFENLYSNDSWTNILSFITAMLYKKKGVSAIF</sequence>
<keyword evidence="1" id="KW-0805">Transcription regulation</keyword>
<proteinExistence type="predicted"/>
<dbReference type="InterPro" id="IPR007737">
    <property type="entry name" value="Mga_HTH"/>
</dbReference>
<organism evidence="4 5">
    <name type="scientific">Enterococcus faecalis</name>
    <name type="common">Streptococcus faecalis</name>
    <dbReference type="NCBI Taxonomy" id="1351"/>
    <lineage>
        <taxon>Bacteria</taxon>
        <taxon>Bacillati</taxon>
        <taxon>Bacillota</taxon>
        <taxon>Bacilli</taxon>
        <taxon>Lactobacillales</taxon>
        <taxon>Enterococcaceae</taxon>
        <taxon>Enterococcus</taxon>
    </lineage>
</organism>
<dbReference type="RefSeq" id="WP_010709734.1">
    <property type="nucleotide sequence ID" value="NZ_JAQERP010000001.1"/>
</dbReference>
<evidence type="ECO:0000259" key="3">
    <source>
        <dbReference type="Pfam" id="PF05043"/>
    </source>
</evidence>
<dbReference type="EMBL" id="RKMZ01000002">
    <property type="protein sequence ID" value="ROX34092.1"/>
    <property type="molecule type" value="Genomic_DNA"/>
</dbReference>
<comment type="caution">
    <text evidence="4">The sequence shown here is derived from an EMBL/GenBank/DDBJ whole genome shotgun (WGS) entry which is preliminary data.</text>
</comment>
<evidence type="ECO:0000313" key="4">
    <source>
        <dbReference type="EMBL" id="ROX34092.1"/>
    </source>
</evidence>
<evidence type="ECO:0000256" key="1">
    <source>
        <dbReference type="ARBA" id="ARBA00023015"/>
    </source>
</evidence>
<reference evidence="4 5" key="1">
    <citation type="submission" date="2018-10" db="EMBL/GenBank/DDBJ databases">
        <title>Genotypes and phenotypes of Enterococci isolated from broiler chickens.</title>
        <authorList>
            <person name="Muhammad A.R."/>
            <person name="Diarra M.S."/>
        </authorList>
    </citation>
    <scope>NUCLEOTIDE SEQUENCE [LARGE SCALE GENOMIC DNA]</scope>
    <source>
        <strain evidence="4 5">LIT2 A36'</strain>
    </source>
</reference>
<dbReference type="InterPro" id="IPR050661">
    <property type="entry name" value="BglG_antiterminators"/>
</dbReference>
<name>A0ABD7IZQ6_ENTFL</name>
<protein>
    <recommendedName>
        <fullName evidence="3">Mga helix-turn-helix domain-containing protein</fullName>
    </recommendedName>
</protein>
<dbReference type="PANTHER" id="PTHR30185:SF18">
    <property type="entry name" value="TRANSCRIPTIONAL REGULATOR MTLR"/>
    <property type="match status" value="1"/>
</dbReference>
<keyword evidence="2" id="KW-0804">Transcription</keyword>
<evidence type="ECO:0000313" key="5">
    <source>
        <dbReference type="Proteomes" id="UP000281488"/>
    </source>
</evidence>
<accession>A0ABD7IZQ6</accession>
<dbReference type="AlphaFoldDB" id="A0ABD7IZQ6"/>
<dbReference type="Proteomes" id="UP000281488">
    <property type="component" value="Unassembled WGS sequence"/>
</dbReference>
<gene>
    <name evidence="4" type="ORF">EGW16_05440</name>
</gene>
<dbReference type="PANTHER" id="PTHR30185">
    <property type="entry name" value="CRYPTIC BETA-GLUCOSIDE BGL OPERON ANTITERMINATOR"/>
    <property type="match status" value="1"/>
</dbReference>
<evidence type="ECO:0000256" key="2">
    <source>
        <dbReference type="ARBA" id="ARBA00023163"/>
    </source>
</evidence>
<feature type="domain" description="Mga helix-turn-helix" evidence="3">
    <location>
        <begin position="90"/>
        <end position="171"/>
    </location>
</feature>
<dbReference type="Pfam" id="PF05043">
    <property type="entry name" value="Mga"/>
    <property type="match status" value="1"/>
</dbReference>